<reference evidence="14 15" key="1">
    <citation type="journal article" date="2016" name="Nat. Commun.">
        <title>Thousands of microbial genomes shed light on interconnected biogeochemical processes in an aquifer system.</title>
        <authorList>
            <person name="Anantharaman K."/>
            <person name="Brown C.T."/>
            <person name="Hug L.A."/>
            <person name="Sharon I."/>
            <person name="Castelle C.J."/>
            <person name="Probst A.J."/>
            <person name="Thomas B.C."/>
            <person name="Singh A."/>
            <person name="Wilkins M.J."/>
            <person name="Karaoz U."/>
            <person name="Brodie E.L."/>
            <person name="Williams K.H."/>
            <person name="Hubbard S.S."/>
            <person name="Banfield J.F."/>
        </authorList>
    </citation>
    <scope>NUCLEOTIDE SEQUENCE [LARGE SCALE GENOMIC DNA]</scope>
</reference>
<comment type="similarity">
    <text evidence="5">In the C-terminal section; belongs to the PRA-PH family.</text>
</comment>
<dbReference type="UniPathway" id="UPA00031">
    <property type="reaction ID" value="UER00008"/>
</dbReference>
<dbReference type="GO" id="GO:0004635">
    <property type="term" value="F:phosphoribosyl-AMP cyclohydrolase activity"/>
    <property type="evidence" value="ECO:0007669"/>
    <property type="project" value="UniProtKB-EC"/>
</dbReference>
<evidence type="ECO:0000256" key="10">
    <source>
        <dbReference type="ARBA" id="ARBA00022605"/>
    </source>
</evidence>
<evidence type="ECO:0000256" key="5">
    <source>
        <dbReference type="ARBA" id="ARBA00007731"/>
    </source>
</evidence>
<dbReference type="Pfam" id="PF01502">
    <property type="entry name" value="PRA-CH"/>
    <property type="match status" value="1"/>
</dbReference>
<keyword evidence="11 14" id="KW-0378">Hydrolase</keyword>
<keyword evidence="10" id="KW-0028">Amino-acid biosynthesis</keyword>
<evidence type="ECO:0000256" key="8">
    <source>
        <dbReference type="ARBA" id="ARBA00012721"/>
    </source>
</evidence>
<evidence type="ECO:0000256" key="2">
    <source>
        <dbReference type="ARBA" id="ARBA00001460"/>
    </source>
</evidence>
<dbReference type="InterPro" id="IPR002496">
    <property type="entry name" value="PRib_AMP_CycHydrolase_dom"/>
</dbReference>
<comment type="catalytic activity">
    <reaction evidence="1">
        <text>1-(5-phospho-beta-D-ribosyl)-5'-AMP + H2O = 1-(5-phospho-beta-D-ribosyl)-5-[(5-phospho-beta-D-ribosylamino)methylideneamino]imidazole-4-carboxamide</text>
        <dbReference type="Rhea" id="RHEA:20049"/>
        <dbReference type="ChEBI" id="CHEBI:15377"/>
        <dbReference type="ChEBI" id="CHEBI:58435"/>
        <dbReference type="ChEBI" id="CHEBI:59457"/>
        <dbReference type="EC" id="3.5.4.19"/>
    </reaction>
</comment>
<accession>A0A1F5YTV0</accession>
<dbReference type="EC" id="3.6.1.31" evidence="7"/>
<dbReference type="PANTHER" id="PTHR42945:SF1">
    <property type="entry name" value="HISTIDINE BIOSYNTHESIS BIFUNCTIONAL PROTEIN HIS7"/>
    <property type="match status" value="1"/>
</dbReference>
<comment type="catalytic activity">
    <reaction evidence="2">
        <text>1-(5-phospho-beta-D-ribosyl)-ATP + H2O = 1-(5-phospho-beta-D-ribosyl)-5'-AMP + diphosphate + H(+)</text>
        <dbReference type="Rhea" id="RHEA:22828"/>
        <dbReference type="ChEBI" id="CHEBI:15377"/>
        <dbReference type="ChEBI" id="CHEBI:15378"/>
        <dbReference type="ChEBI" id="CHEBI:33019"/>
        <dbReference type="ChEBI" id="CHEBI:59457"/>
        <dbReference type="ChEBI" id="CHEBI:73183"/>
        <dbReference type="EC" id="3.6.1.31"/>
    </reaction>
</comment>
<dbReference type="STRING" id="1798371.A2W14_03425"/>
<evidence type="ECO:0000256" key="4">
    <source>
        <dbReference type="ARBA" id="ARBA00005204"/>
    </source>
</evidence>
<keyword evidence="12" id="KW-0368">Histidine biosynthesis</keyword>
<sequence>MENLIPVIIQDFKSGEVFMLGYMNQEALQRTKETGWVYFWSRSKKRLWMKGEKSKNKLRVKEIYSDCDKDAILIKVKLMGNTVCHTGKKSCFYTLLRGKIYDA</sequence>
<protein>
    <recommendedName>
        <fullName evidence="9">Histidine biosynthesis bifunctional protein HisIE</fullName>
        <ecNumber evidence="8">3.5.4.19</ecNumber>
        <ecNumber evidence="7">3.6.1.31</ecNumber>
    </recommendedName>
</protein>
<dbReference type="NCBIfam" id="NF000768">
    <property type="entry name" value="PRK00051.1"/>
    <property type="match status" value="1"/>
</dbReference>
<comment type="caution">
    <text evidence="14">The sequence shown here is derived from an EMBL/GenBank/DDBJ whole genome shotgun (WGS) entry which is preliminary data.</text>
</comment>
<evidence type="ECO:0000313" key="14">
    <source>
        <dbReference type="EMBL" id="OGG03599.1"/>
    </source>
</evidence>
<dbReference type="Proteomes" id="UP000176665">
    <property type="component" value="Unassembled WGS sequence"/>
</dbReference>
<evidence type="ECO:0000256" key="12">
    <source>
        <dbReference type="ARBA" id="ARBA00023102"/>
    </source>
</evidence>
<dbReference type="EC" id="3.5.4.19" evidence="8"/>
<evidence type="ECO:0000256" key="1">
    <source>
        <dbReference type="ARBA" id="ARBA00000024"/>
    </source>
</evidence>
<comment type="similarity">
    <text evidence="6">In the N-terminal section; belongs to the PRA-CH family.</text>
</comment>
<organism evidence="14 15">
    <name type="scientific">Candidatus Gottesmanbacteria bacterium RBG_16_37_8</name>
    <dbReference type="NCBI Taxonomy" id="1798371"/>
    <lineage>
        <taxon>Bacteria</taxon>
        <taxon>Candidatus Gottesmaniibacteriota</taxon>
    </lineage>
</organism>
<dbReference type="InterPro" id="IPR038019">
    <property type="entry name" value="PRib_AMP_CycHydrolase_sf"/>
</dbReference>
<dbReference type="PANTHER" id="PTHR42945">
    <property type="entry name" value="HISTIDINE BIOSYNTHESIS BIFUNCTIONAL PROTEIN"/>
    <property type="match status" value="1"/>
</dbReference>
<comment type="pathway">
    <text evidence="3">Amino-acid biosynthesis; L-histidine biosynthesis; L-histidine from 5-phospho-alpha-D-ribose 1-diphosphate: step 3/9.</text>
</comment>
<feature type="domain" description="Phosphoribosyl-AMP cyclohydrolase" evidence="13">
    <location>
        <begin position="19"/>
        <end position="93"/>
    </location>
</feature>
<dbReference type="Gene3D" id="3.10.20.810">
    <property type="entry name" value="Phosphoribosyl-AMP cyclohydrolase"/>
    <property type="match status" value="1"/>
</dbReference>
<evidence type="ECO:0000313" key="15">
    <source>
        <dbReference type="Proteomes" id="UP000176665"/>
    </source>
</evidence>
<evidence type="ECO:0000259" key="13">
    <source>
        <dbReference type="Pfam" id="PF01502"/>
    </source>
</evidence>
<dbReference type="SUPFAM" id="SSF141734">
    <property type="entry name" value="HisI-like"/>
    <property type="match status" value="1"/>
</dbReference>
<comment type="pathway">
    <text evidence="4">Amino-acid biosynthesis; L-histidine biosynthesis; L-histidine from 5-phospho-alpha-D-ribose 1-diphosphate: step 2/9.</text>
</comment>
<evidence type="ECO:0000256" key="9">
    <source>
        <dbReference type="ARBA" id="ARBA00017720"/>
    </source>
</evidence>
<proteinExistence type="inferred from homology"/>
<name>A0A1F5YTV0_9BACT</name>
<evidence type="ECO:0000256" key="7">
    <source>
        <dbReference type="ARBA" id="ARBA00012414"/>
    </source>
</evidence>
<dbReference type="EMBL" id="MFJA01000022">
    <property type="protein sequence ID" value="OGG03599.1"/>
    <property type="molecule type" value="Genomic_DNA"/>
</dbReference>
<dbReference type="GO" id="GO:0000105">
    <property type="term" value="P:L-histidine biosynthetic process"/>
    <property type="evidence" value="ECO:0007669"/>
    <property type="project" value="UniProtKB-UniPathway"/>
</dbReference>
<evidence type="ECO:0000256" key="6">
    <source>
        <dbReference type="ARBA" id="ARBA00008299"/>
    </source>
</evidence>
<evidence type="ECO:0000256" key="3">
    <source>
        <dbReference type="ARBA" id="ARBA00005169"/>
    </source>
</evidence>
<evidence type="ECO:0000256" key="11">
    <source>
        <dbReference type="ARBA" id="ARBA00022801"/>
    </source>
</evidence>
<dbReference type="AlphaFoldDB" id="A0A1F5YTV0"/>
<gene>
    <name evidence="14" type="ORF">A2W14_03425</name>
</gene>
<dbReference type="FunFam" id="3.10.20.810:FF:000001">
    <property type="entry name" value="Histidine biosynthesis bifunctional protein HisIE"/>
    <property type="match status" value="1"/>
</dbReference>
<dbReference type="GO" id="GO:0004636">
    <property type="term" value="F:phosphoribosyl-ATP diphosphatase activity"/>
    <property type="evidence" value="ECO:0007669"/>
    <property type="project" value="UniProtKB-EC"/>
</dbReference>